<sequence length="365" mass="41687">MSVEFRVTSDFRELAEIAEARNASPEWRGVLEIKPSVNRVFRLRGRPPNKGDINDIYYDLVDFSQITISFNELARRLSQMAELEGTYYPLAENFALRVARDTGRYERIPDFIDAGKDLVAHAVWYLWRPERGEDFTTLNSINKAQLNRALKSFWYRSNFHQSFSGVAIHELHTAKPLDENDATAVRSKPRTRLKQATLHLSLPSVIATVDECDPIEKIASLAVMGYYPDGRGLMGVAKQIRVDRIKLGYALNRAIEKLIQTRNGATPERSIREIVDELLRDGKYRYASGAAVVRNSPRYLLLRMRKLPQGLSEPERKIVELALMRNGNTLLYSNNEEIGQQLGVDKNMIFNVIRNVTSSLQQDTL</sequence>
<comment type="caution">
    <text evidence="1">The sequence shown here is derived from an EMBL/GenBank/DDBJ whole genome shotgun (WGS) entry which is preliminary data.</text>
</comment>
<reference evidence="1 2" key="1">
    <citation type="journal article" date="2016" name="Nat. Commun.">
        <title>Thousands of microbial genomes shed light on interconnected biogeochemical processes in an aquifer system.</title>
        <authorList>
            <person name="Anantharaman K."/>
            <person name="Brown C.T."/>
            <person name="Hug L.A."/>
            <person name="Sharon I."/>
            <person name="Castelle C.J."/>
            <person name="Probst A.J."/>
            <person name="Thomas B.C."/>
            <person name="Singh A."/>
            <person name="Wilkins M.J."/>
            <person name="Karaoz U."/>
            <person name="Brodie E.L."/>
            <person name="Williams K.H."/>
            <person name="Hubbard S.S."/>
            <person name="Banfield J.F."/>
        </authorList>
    </citation>
    <scope>NUCLEOTIDE SEQUENCE [LARGE SCALE GENOMIC DNA]</scope>
</reference>
<gene>
    <name evidence="1" type="ORF">A2V97_00265</name>
</gene>
<proteinExistence type="predicted"/>
<dbReference type="AlphaFoldDB" id="A0A1F7XJE4"/>
<name>A0A1F7XJE4_9BACT</name>
<dbReference type="EMBL" id="MGFX01000007">
    <property type="protein sequence ID" value="OGM15161.1"/>
    <property type="molecule type" value="Genomic_DNA"/>
</dbReference>
<organism evidence="1 2">
    <name type="scientific">Candidatus Woesebacteria bacterium RBG_16_42_24</name>
    <dbReference type="NCBI Taxonomy" id="1802485"/>
    <lineage>
        <taxon>Bacteria</taxon>
        <taxon>Candidatus Woeseibacteriota</taxon>
    </lineage>
</organism>
<accession>A0A1F7XJE4</accession>
<evidence type="ECO:0000313" key="1">
    <source>
        <dbReference type="EMBL" id="OGM15161.1"/>
    </source>
</evidence>
<dbReference type="STRING" id="1802485.A2V97_00265"/>
<evidence type="ECO:0000313" key="2">
    <source>
        <dbReference type="Proteomes" id="UP000177382"/>
    </source>
</evidence>
<dbReference type="Proteomes" id="UP000177382">
    <property type="component" value="Unassembled WGS sequence"/>
</dbReference>
<protein>
    <submittedName>
        <fullName evidence="1">Uncharacterized protein</fullName>
    </submittedName>
</protein>